<dbReference type="PROSITE" id="PS00688">
    <property type="entry name" value="SIGMA54_INTERACT_3"/>
    <property type="match status" value="1"/>
</dbReference>
<dbReference type="SUPFAM" id="SSF46689">
    <property type="entry name" value="Homeodomain-like"/>
    <property type="match status" value="1"/>
</dbReference>
<dbReference type="PRINTS" id="PR01590">
    <property type="entry name" value="HTHFIS"/>
</dbReference>
<dbReference type="SUPFAM" id="SSF52540">
    <property type="entry name" value="P-loop containing nucleoside triphosphate hydrolases"/>
    <property type="match status" value="1"/>
</dbReference>
<dbReference type="InterPro" id="IPR025943">
    <property type="entry name" value="Sigma_54_int_dom_ATP-bd_2"/>
</dbReference>
<organism evidence="8 9">
    <name type="scientific">Entotheonella factor</name>
    <dbReference type="NCBI Taxonomy" id="1429438"/>
    <lineage>
        <taxon>Bacteria</taxon>
        <taxon>Pseudomonadati</taxon>
        <taxon>Nitrospinota/Tectimicrobiota group</taxon>
        <taxon>Candidatus Tectimicrobiota</taxon>
        <taxon>Candidatus Entotheonellia</taxon>
        <taxon>Candidatus Entotheonellales</taxon>
        <taxon>Candidatus Entotheonellaceae</taxon>
        <taxon>Candidatus Entotheonella</taxon>
    </lineage>
</organism>
<dbReference type="Gene3D" id="1.10.8.60">
    <property type="match status" value="1"/>
</dbReference>
<dbReference type="InterPro" id="IPR058031">
    <property type="entry name" value="AAA_lid_NorR"/>
</dbReference>
<accession>W4LU79</accession>
<dbReference type="InterPro" id="IPR035965">
    <property type="entry name" value="PAS-like_dom_sf"/>
</dbReference>
<evidence type="ECO:0000256" key="4">
    <source>
        <dbReference type="ARBA" id="ARBA00023125"/>
    </source>
</evidence>
<dbReference type="CDD" id="cd00009">
    <property type="entry name" value="AAA"/>
    <property type="match status" value="1"/>
</dbReference>
<dbReference type="GO" id="GO:0043565">
    <property type="term" value="F:sequence-specific DNA binding"/>
    <property type="evidence" value="ECO:0007669"/>
    <property type="project" value="InterPro"/>
</dbReference>
<dbReference type="InterPro" id="IPR002078">
    <property type="entry name" value="Sigma_54_int"/>
</dbReference>
<dbReference type="InterPro" id="IPR000014">
    <property type="entry name" value="PAS"/>
</dbReference>
<keyword evidence="9" id="KW-1185">Reference proteome</keyword>
<dbReference type="HOGENOM" id="CLU_000445_8_1_7"/>
<dbReference type="PROSITE" id="PS50112">
    <property type="entry name" value="PAS"/>
    <property type="match status" value="1"/>
</dbReference>
<dbReference type="EMBL" id="AZHW01000234">
    <property type="protein sequence ID" value="ETX01415.1"/>
    <property type="molecule type" value="Genomic_DNA"/>
</dbReference>
<dbReference type="Gene3D" id="3.40.50.300">
    <property type="entry name" value="P-loop containing nucleotide triphosphate hydrolases"/>
    <property type="match status" value="1"/>
</dbReference>
<dbReference type="SUPFAM" id="SSF55785">
    <property type="entry name" value="PYP-like sensor domain (PAS domain)"/>
    <property type="match status" value="1"/>
</dbReference>
<dbReference type="AlphaFoldDB" id="W4LU79"/>
<name>W4LU79_ENTF1</name>
<dbReference type="InterPro" id="IPR025662">
    <property type="entry name" value="Sigma_54_int_dom_ATP-bd_1"/>
</dbReference>
<keyword evidence="5" id="KW-0804">Transcription</keyword>
<dbReference type="GO" id="GO:0006355">
    <property type="term" value="P:regulation of DNA-templated transcription"/>
    <property type="evidence" value="ECO:0007669"/>
    <property type="project" value="InterPro"/>
</dbReference>
<dbReference type="PROSITE" id="PS50045">
    <property type="entry name" value="SIGMA54_INTERACT_4"/>
    <property type="match status" value="1"/>
</dbReference>
<evidence type="ECO:0000256" key="3">
    <source>
        <dbReference type="ARBA" id="ARBA00023015"/>
    </source>
</evidence>
<dbReference type="FunFam" id="3.40.50.300:FF:000006">
    <property type="entry name" value="DNA-binding transcriptional regulator NtrC"/>
    <property type="match status" value="1"/>
</dbReference>
<comment type="caution">
    <text evidence="8">The sequence shown here is derived from an EMBL/GenBank/DDBJ whole genome shotgun (WGS) entry which is preliminary data.</text>
</comment>
<evidence type="ECO:0000256" key="1">
    <source>
        <dbReference type="ARBA" id="ARBA00022741"/>
    </source>
</evidence>
<evidence type="ECO:0000313" key="8">
    <source>
        <dbReference type="EMBL" id="ETX01415.1"/>
    </source>
</evidence>
<dbReference type="Proteomes" id="UP000019141">
    <property type="component" value="Unassembled WGS sequence"/>
</dbReference>
<protein>
    <recommendedName>
        <fullName evidence="10">ATPase AAA</fullName>
    </recommendedName>
</protein>
<dbReference type="Pfam" id="PF25601">
    <property type="entry name" value="AAA_lid_14"/>
    <property type="match status" value="1"/>
</dbReference>
<evidence type="ECO:0000256" key="5">
    <source>
        <dbReference type="ARBA" id="ARBA00023163"/>
    </source>
</evidence>
<keyword evidence="1" id="KW-0547">Nucleotide-binding</keyword>
<dbReference type="SMART" id="SM00382">
    <property type="entry name" value="AAA"/>
    <property type="match status" value="1"/>
</dbReference>
<dbReference type="Pfam" id="PF02954">
    <property type="entry name" value="HTH_8"/>
    <property type="match status" value="1"/>
</dbReference>
<dbReference type="PROSITE" id="PS00676">
    <property type="entry name" value="SIGMA54_INTERACT_2"/>
    <property type="match status" value="1"/>
</dbReference>
<dbReference type="GO" id="GO:0005524">
    <property type="term" value="F:ATP binding"/>
    <property type="evidence" value="ECO:0007669"/>
    <property type="project" value="UniProtKB-KW"/>
</dbReference>
<dbReference type="InterPro" id="IPR027417">
    <property type="entry name" value="P-loop_NTPase"/>
</dbReference>
<dbReference type="Pfam" id="PF00158">
    <property type="entry name" value="Sigma54_activat"/>
    <property type="match status" value="1"/>
</dbReference>
<evidence type="ECO:0000256" key="2">
    <source>
        <dbReference type="ARBA" id="ARBA00022840"/>
    </source>
</evidence>
<dbReference type="InterPro" id="IPR002197">
    <property type="entry name" value="HTH_Fis"/>
</dbReference>
<dbReference type="InterPro" id="IPR003593">
    <property type="entry name" value="AAA+_ATPase"/>
</dbReference>
<evidence type="ECO:0000259" key="7">
    <source>
        <dbReference type="PROSITE" id="PS50112"/>
    </source>
</evidence>
<evidence type="ECO:0008006" key="10">
    <source>
        <dbReference type="Google" id="ProtNLM"/>
    </source>
</evidence>
<dbReference type="Gene3D" id="1.10.10.60">
    <property type="entry name" value="Homeodomain-like"/>
    <property type="match status" value="1"/>
</dbReference>
<dbReference type="PANTHER" id="PTHR32071">
    <property type="entry name" value="TRANSCRIPTIONAL REGULATORY PROTEIN"/>
    <property type="match status" value="1"/>
</dbReference>
<sequence>MEPQRSHAEPRDNRASRHVVPYESESVTNSIVRVGDEPIDLISRAYDALDQGILVVSEEGLVSHYNAAYAHLRNIGTTELLGKPLELLDRRHSISAYLRTGKVPQVKSVDYEQRRNRETVVPIREDGRLLGSMVLVTPFSASPTEANQRRRTVNAKSPWTALYAVDDIVGESPAIQYARQLVLSAARVDSSVLLLGESGTGKELFAHAIHMASPRSHGPFVPVDCSAITRDLLEAELFGYAPGAFTGATKDGKPGKFELAEGGTVFLDEIGEMPMEMQAKLLRVLQERRIVRVGGTTPIEINFRLIAATNRQLEDMVQEKRFRHDLLYRLDVVRIEIPALRERGDDVAMLLDHAWKTKSRELGVLTRFSPAAIRVLSRYAWPGNMRELLNLVERLLVIVPKSVIEPEDLPLYVRQGGQTEISMPDAPAFYLKTVVAEAEQQAIEKALRHAQGNRNTAAELVGLSRASFYRKLKEYGLTQGMREQDLFENAF</sequence>
<evidence type="ECO:0000313" key="9">
    <source>
        <dbReference type="Proteomes" id="UP000019141"/>
    </source>
</evidence>
<dbReference type="PROSITE" id="PS00675">
    <property type="entry name" value="SIGMA54_INTERACT_1"/>
    <property type="match status" value="1"/>
</dbReference>
<gene>
    <name evidence="8" type="ORF">ETSY1_07565</name>
</gene>
<proteinExistence type="predicted"/>
<dbReference type="PANTHER" id="PTHR32071:SF57">
    <property type="entry name" value="C4-DICARBOXYLATE TRANSPORT TRANSCRIPTIONAL REGULATORY PROTEIN DCTD"/>
    <property type="match status" value="1"/>
</dbReference>
<keyword evidence="4" id="KW-0238">DNA-binding</keyword>
<dbReference type="InterPro" id="IPR009057">
    <property type="entry name" value="Homeodomain-like_sf"/>
</dbReference>
<dbReference type="Gene3D" id="3.30.450.20">
    <property type="entry name" value="PAS domain"/>
    <property type="match status" value="1"/>
</dbReference>
<evidence type="ECO:0000259" key="6">
    <source>
        <dbReference type="PROSITE" id="PS50045"/>
    </source>
</evidence>
<keyword evidence="3" id="KW-0805">Transcription regulation</keyword>
<dbReference type="InterPro" id="IPR025944">
    <property type="entry name" value="Sigma_54_int_dom_CS"/>
</dbReference>
<feature type="domain" description="PAS" evidence="7">
    <location>
        <begin position="38"/>
        <end position="92"/>
    </location>
</feature>
<keyword evidence="2" id="KW-0067">ATP-binding</keyword>
<feature type="domain" description="Sigma-54 factor interaction" evidence="6">
    <location>
        <begin position="168"/>
        <end position="397"/>
    </location>
</feature>
<reference evidence="8 9" key="1">
    <citation type="journal article" date="2014" name="Nature">
        <title>An environmental bacterial taxon with a large and distinct metabolic repertoire.</title>
        <authorList>
            <person name="Wilson M.C."/>
            <person name="Mori T."/>
            <person name="Ruckert C."/>
            <person name="Uria A.R."/>
            <person name="Helf M.J."/>
            <person name="Takada K."/>
            <person name="Gernert C."/>
            <person name="Steffens U.A."/>
            <person name="Heycke N."/>
            <person name="Schmitt S."/>
            <person name="Rinke C."/>
            <person name="Helfrich E.J."/>
            <person name="Brachmann A.O."/>
            <person name="Gurgui C."/>
            <person name="Wakimoto T."/>
            <person name="Kracht M."/>
            <person name="Crusemann M."/>
            <person name="Hentschel U."/>
            <person name="Abe I."/>
            <person name="Matsunaga S."/>
            <person name="Kalinowski J."/>
            <person name="Takeyama H."/>
            <person name="Piel J."/>
        </authorList>
    </citation>
    <scope>NUCLEOTIDE SEQUENCE [LARGE SCALE GENOMIC DNA]</scope>
    <source>
        <strain evidence="9">TSY1</strain>
    </source>
</reference>